<name>A0ABT1YS72_9BACL</name>
<evidence type="ECO:0000256" key="3">
    <source>
        <dbReference type="ARBA" id="ARBA00023004"/>
    </source>
</evidence>
<evidence type="ECO:0000256" key="4">
    <source>
        <dbReference type="ARBA" id="ARBA00023014"/>
    </source>
</evidence>
<accession>A0ABT1YS72</accession>
<dbReference type="Proteomes" id="UP001300012">
    <property type="component" value="Unassembled WGS sequence"/>
</dbReference>
<dbReference type="InterPro" id="IPR017941">
    <property type="entry name" value="Rieske_2Fe-2S"/>
</dbReference>
<dbReference type="CDD" id="cd03467">
    <property type="entry name" value="Rieske"/>
    <property type="match status" value="1"/>
</dbReference>
<dbReference type="PROSITE" id="PS51296">
    <property type="entry name" value="RIESKE"/>
    <property type="match status" value="1"/>
</dbReference>
<dbReference type="InterPro" id="IPR036922">
    <property type="entry name" value="Rieske_2Fe-2S_sf"/>
</dbReference>
<keyword evidence="2" id="KW-0479">Metal-binding</keyword>
<dbReference type="PANTHER" id="PTHR21496:SF23">
    <property type="entry name" value="3-PHENYLPROPIONATE_CINNAMIC ACID DIOXYGENASE FERREDOXIN SUBUNIT"/>
    <property type="match status" value="1"/>
</dbReference>
<dbReference type="Pfam" id="PF00355">
    <property type="entry name" value="Rieske"/>
    <property type="match status" value="1"/>
</dbReference>
<dbReference type="EMBL" id="JANQBD010000025">
    <property type="protein sequence ID" value="MCR8635143.1"/>
    <property type="molecule type" value="Genomic_DNA"/>
</dbReference>
<keyword evidence="1" id="KW-0001">2Fe-2S</keyword>
<evidence type="ECO:0000256" key="2">
    <source>
        <dbReference type="ARBA" id="ARBA00022723"/>
    </source>
</evidence>
<protein>
    <submittedName>
        <fullName evidence="6">Rieske (2Fe-2S) protein</fullName>
    </submittedName>
</protein>
<gene>
    <name evidence="6" type="ORF">NV381_28480</name>
</gene>
<proteinExistence type="predicted"/>
<dbReference type="RefSeq" id="WP_258216693.1">
    <property type="nucleotide sequence ID" value="NZ_JANQBD010000025.1"/>
</dbReference>
<evidence type="ECO:0000256" key="1">
    <source>
        <dbReference type="ARBA" id="ARBA00022714"/>
    </source>
</evidence>
<keyword evidence="3" id="KW-0408">Iron</keyword>
<dbReference type="PANTHER" id="PTHR21496">
    <property type="entry name" value="FERREDOXIN-RELATED"/>
    <property type="match status" value="1"/>
</dbReference>
<comment type="caution">
    <text evidence="6">The sequence shown here is derived from an EMBL/GenBank/DDBJ whole genome shotgun (WGS) entry which is preliminary data.</text>
</comment>
<evidence type="ECO:0000313" key="6">
    <source>
        <dbReference type="EMBL" id="MCR8635143.1"/>
    </source>
</evidence>
<keyword evidence="4" id="KW-0411">Iron-sulfur</keyword>
<organism evidence="6 7">
    <name type="scientific">Paenibacillus radicis</name>
    <name type="common">ex Xue et al. 2023</name>
    <dbReference type="NCBI Taxonomy" id="2972489"/>
    <lineage>
        <taxon>Bacteria</taxon>
        <taxon>Bacillati</taxon>
        <taxon>Bacillota</taxon>
        <taxon>Bacilli</taxon>
        <taxon>Bacillales</taxon>
        <taxon>Paenibacillaceae</taxon>
        <taxon>Paenibacillus</taxon>
    </lineage>
</organism>
<dbReference type="Gene3D" id="2.102.10.10">
    <property type="entry name" value="Rieske [2Fe-2S] iron-sulphur domain"/>
    <property type="match status" value="1"/>
</dbReference>
<evidence type="ECO:0000313" key="7">
    <source>
        <dbReference type="Proteomes" id="UP001300012"/>
    </source>
</evidence>
<keyword evidence="7" id="KW-1185">Reference proteome</keyword>
<sequence>MGRHVVGTVTEVQAGGRKIVQAEGRSIGVFNVNGTYYAMRNSCPHQGAPLCQGRVTGMTLTAPPGQYVYGRSGEIIRCPWHGWEFDILTGKSIYDPHKCLVRTYDVTVEQPAAAVAAVVCEPTIEAEETKIETYPITVEDGLIILHI</sequence>
<feature type="domain" description="Rieske" evidence="5">
    <location>
        <begin position="3"/>
        <end position="115"/>
    </location>
</feature>
<reference evidence="6 7" key="1">
    <citation type="submission" date="2022-08" db="EMBL/GenBank/DDBJ databases">
        <title>Paenibacillus endoradicis sp. nov., Paenibacillus radicibacter sp. nov and Paenibacillus pararadicis sp. nov., three cold-adapted plant growth-promoting bacteria isolated from root of Larix gmelinii in Great Khingan.</title>
        <authorList>
            <person name="Xue H."/>
        </authorList>
    </citation>
    <scope>NUCLEOTIDE SEQUENCE [LARGE SCALE GENOMIC DNA]</scope>
    <source>
        <strain evidence="6 7">N5-1-1-5</strain>
    </source>
</reference>
<dbReference type="SUPFAM" id="SSF50022">
    <property type="entry name" value="ISP domain"/>
    <property type="match status" value="1"/>
</dbReference>
<evidence type="ECO:0000259" key="5">
    <source>
        <dbReference type="PROSITE" id="PS51296"/>
    </source>
</evidence>